<feature type="compositionally biased region" description="Low complexity" evidence="1">
    <location>
        <begin position="7"/>
        <end position="19"/>
    </location>
</feature>
<reference evidence="2 3" key="1">
    <citation type="submission" date="2016-07" db="EMBL/GenBank/DDBJ databases">
        <title>Pervasive Adenine N6-methylation of Active Genes in Fungi.</title>
        <authorList>
            <consortium name="DOE Joint Genome Institute"/>
            <person name="Mondo S.J."/>
            <person name="Dannebaum R.O."/>
            <person name="Kuo R.C."/>
            <person name="Labutti K."/>
            <person name="Haridas S."/>
            <person name="Kuo A."/>
            <person name="Salamov A."/>
            <person name="Ahrendt S.R."/>
            <person name="Lipzen A."/>
            <person name="Sullivan W."/>
            <person name="Andreopoulos W.B."/>
            <person name="Clum A."/>
            <person name="Lindquist E."/>
            <person name="Daum C."/>
            <person name="Ramamoorthy G.K."/>
            <person name="Gryganskyi A."/>
            <person name="Culley D."/>
            <person name="Magnuson J.K."/>
            <person name="James T.Y."/>
            <person name="O'Malley M.A."/>
            <person name="Stajich J.E."/>
            <person name="Spatafora J.W."/>
            <person name="Visel A."/>
            <person name="Grigoriev I.V."/>
        </authorList>
    </citation>
    <scope>NUCLEOTIDE SEQUENCE [LARGE SCALE GENOMIC DNA]</scope>
    <source>
        <strain evidence="2 3">PL171</strain>
    </source>
</reference>
<proteinExistence type="predicted"/>
<sequence>MPRTKRTAATAAAASIAATDLRDANDHSRPASPDDAAPSPPVKRTRRSTAAGSAAAGAKRATAAEKAAFARPDPIDDDVPVPRDELVGDQIQVLDLTASTYPDVSDHVYKDFALPEDNPASEELREALEVGIL</sequence>
<accession>A0A1Y2HRB6</accession>
<organism evidence="2 3">
    <name type="scientific">Catenaria anguillulae PL171</name>
    <dbReference type="NCBI Taxonomy" id="765915"/>
    <lineage>
        <taxon>Eukaryota</taxon>
        <taxon>Fungi</taxon>
        <taxon>Fungi incertae sedis</taxon>
        <taxon>Blastocladiomycota</taxon>
        <taxon>Blastocladiomycetes</taxon>
        <taxon>Blastocladiales</taxon>
        <taxon>Catenariaceae</taxon>
        <taxon>Catenaria</taxon>
    </lineage>
</organism>
<name>A0A1Y2HRB6_9FUNG</name>
<feature type="compositionally biased region" description="Low complexity" evidence="1">
    <location>
        <begin position="48"/>
        <end position="72"/>
    </location>
</feature>
<feature type="compositionally biased region" description="Basic and acidic residues" evidence="1">
    <location>
        <begin position="20"/>
        <end position="29"/>
    </location>
</feature>
<evidence type="ECO:0000313" key="3">
    <source>
        <dbReference type="Proteomes" id="UP000193411"/>
    </source>
</evidence>
<feature type="region of interest" description="Disordered" evidence="1">
    <location>
        <begin position="1"/>
        <end position="82"/>
    </location>
</feature>
<comment type="caution">
    <text evidence="2">The sequence shown here is derived from an EMBL/GenBank/DDBJ whole genome shotgun (WGS) entry which is preliminary data.</text>
</comment>
<protein>
    <submittedName>
        <fullName evidence="2">Uncharacterized protein</fullName>
    </submittedName>
</protein>
<dbReference type="EMBL" id="MCFL01000017">
    <property type="protein sequence ID" value="ORZ36361.1"/>
    <property type="molecule type" value="Genomic_DNA"/>
</dbReference>
<gene>
    <name evidence="2" type="ORF">BCR44DRAFT_323387</name>
</gene>
<evidence type="ECO:0000256" key="1">
    <source>
        <dbReference type="SAM" id="MobiDB-lite"/>
    </source>
</evidence>
<evidence type="ECO:0000313" key="2">
    <source>
        <dbReference type="EMBL" id="ORZ36361.1"/>
    </source>
</evidence>
<dbReference type="Proteomes" id="UP000193411">
    <property type="component" value="Unassembled WGS sequence"/>
</dbReference>
<keyword evidence="3" id="KW-1185">Reference proteome</keyword>
<dbReference type="AlphaFoldDB" id="A0A1Y2HRB6"/>